<reference evidence="2 3" key="1">
    <citation type="submission" date="2019-10" db="EMBL/GenBank/DDBJ databases">
        <title>Genome diversity of Sutterella seckii.</title>
        <authorList>
            <person name="Chaplin A.V."/>
            <person name="Sokolova S.R."/>
            <person name="Mosin K.A."/>
            <person name="Ivanova E.L."/>
            <person name="Kochetkova T.O."/>
            <person name="Goltsov A.Y."/>
            <person name="Trofimov D.Y."/>
            <person name="Efimov B.A."/>
        </authorList>
    </citation>
    <scope>NUCLEOTIDE SEQUENCE [LARGE SCALE GENOMIC DNA]</scope>
    <source>
        <strain evidence="2 3">ASD3426</strain>
    </source>
</reference>
<keyword evidence="2" id="KW-0547">Nucleotide-binding</keyword>
<dbReference type="AlphaFoldDB" id="A0AAI9SCE1"/>
<dbReference type="SUPFAM" id="SSF52540">
    <property type="entry name" value="P-loop containing nucleoside triphosphate hydrolases"/>
    <property type="match status" value="1"/>
</dbReference>
<proteinExistence type="predicted"/>
<protein>
    <submittedName>
        <fullName evidence="2">ATP-binding protein</fullName>
    </submittedName>
</protein>
<dbReference type="Gene3D" id="3.40.50.300">
    <property type="entry name" value="P-loop containing nucleotide triphosphate hydrolases"/>
    <property type="match status" value="1"/>
</dbReference>
<accession>A0AAI9SCE1</accession>
<sequence length="425" mass="48451">MYARGFSFKNFRNFKEEQTLSLRAKPAAKERLTWNAFKTGRKDVPHILKAAAIYGANASGKSNVIRALQVMQQCVLTNTVALPPPFQPEAFAFDETSKYEEMSFSVRFIKEEHFYTYEFSVKNHQVAHEALSLKKERKILLFERTKNDADNSYDYKFGSSLQGQKKSWSSMTRADSLFLGTAAAFNSFQLMPVVEWFADNLLIINAFSRANNLYTIRALEQKRLKKQTLIRFLASAGIDIKDIQIEKEARPGKNISMNPNAMRDDGEILDIGHISFVHQFNGKAWPMSLTDESRGTQHLVELAGPIIDVMKKDATLIVDDIEANLHPILIEKLVQSFFEEADQRNGAQLIFTTNCDALIDNNTNDPDNPLLRRDQIWFVNKNRDKASNLYVLSDFPIRKNENVRNAYLNGTFDGIPFIEAINVKG</sequence>
<dbReference type="PANTHER" id="PTHR40396:SF1">
    <property type="entry name" value="ATPASE AAA-TYPE CORE DOMAIN-CONTAINING PROTEIN"/>
    <property type="match status" value="1"/>
</dbReference>
<evidence type="ECO:0000259" key="1">
    <source>
        <dbReference type="Pfam" id="PF13304"/>
    </source>
</evidence>
<keyword evidence="3" id="KW-1185">Reference proteome</keyword>
<dbReference type="PANTHER" id="PTHR40396">
    <property type="entry name" value="ATPASE-LIKE PROTEIN"/>
    <property type="match status" value="1"/>
</dbReference>
<keyword evidence="2" id="KW-0067">ATP-binding</keyword>
<dbReference type="InterPro" id="IPR027417">
    <property type="entry name" value="P-loop_NTPase"/>
</dbReference>
<dbReference type="GO" id="GO:0016887">
    <property type="term" value="F:ATP hydrolysis activity"/>
    <property type="evidence" value="ECO:0007669"/>
    <property type="project" value="InterPro"/>
</dbReference>
<dbReference type="Pfam" id="PF13304">
    <property type="entry name" value="AAA_21"/>
    <property type="match status" value="1"/>
</dbReference>
<dbReference type="InterPro" id="IPR003959">
    <property type="entry name" value="ATPase_AAA_core"/>
</dbReference>
<dbReference type="Proteomes" id="UP000469462">
    <property type="component" value="Unassembled WGS sequence"/>
</dbReference>
<evidence type="ECO:0000313" key="3">
    <source>
        <dbReference type="Proteomes" id="UP000469462"/>
    </source>
</evidence>
<dbReference type="EMBL" id="WEHW01000021">
    <property type="protein sequence ID" value="KAB7651090.1"/>
    <property type="molecule type" value="Genomic_DNA"/>
</dbReference>
<comment type="caution">
    <text evidence="2">The sequence shown here is derived from an EMBL/GenBank/DDBJ whole genome shotgun (WGS) entry which is preliminary data.</text>
</comment>
<name>A0AAI9SCE1_9BURK</name>
<evidence type="ECO:0000313" key="2">
    <source>
        <dbReference type="EMBL" id="KAB7651090.1"/>
    </source>
</evidence>
<feature type="domain" description="ATPase AAA-type core" evidence="1">
    <location>
        <begin position="51"/>
        <end position="353"/>
    </location>
</feature>
<organism evidence="2 3">
    <name type="scientific">Sutterella seckii</name>
    <dbReference type="NCBI Taxonomy" id="1944635"/>
    <lineage>
        <taxon>Bacteria</taxon>
        <taxon>Pseudomonadati</taxon>
        <taxon>Pseudomonadota</taxon>
        <taxon>Betaproteobacteria</taxon>
        <taxon>Burkholderiales</taxon>
        <taxon>Sutterellaceae</taxon>
        <taxon>Sutterella</taxon>
    </lineage>
</organism>
<gene>
    <name evidence="2" type="ORF">GBM96_06875</name>
</gene>
<dbReference type="GO" id="GO:0005524">
    <property type="term" value="F:ATP binding"/>
    <property type="evidence" value="ECO:0007669"/>
    <property type="project" value="UniProtKB-KW"/>
</dbReference>